<evidence type="ECO:0000313" key="3">
    <source>
        <dbReference type="Proteomes" id="UP000012065"/>
    </source>
</evidence>
<dbReference type="Pfam" id="PF12708">
    <property type="entry name" value="Pect-lyase_RHGA_epim"/>
    <property type="match status" value="1"/>
</dbReference>
<dbReference type="HOGENOM" id="CLU_1876861_0_0_1"/>
<proteinExistence type="predicted"/>
<dbReference type="EMBL" id="CAOJ01011670">
    <property type="protein sequence ID" value="CCO33547.1"/>
    <property type="molecule type" value="Genomic_DNA"/>
</dbReference>
<evidence type="ECO:0000313" key="2">
    <source>
        <dbReference type="EMBL" id="CCO33547.1"/>
    </source>
</evidence>
<dbReference type="InterPro" id="IPR024535">
    <property type="entry name" value="RHGA/B-epi-like_pectate_lyase"/>
</dbReference>
<organism evidence="2 3">
    <name type="scientific">Thanatephorus cucumeris (strain AG1-IB / isolate 7/3/14)</name>
    <name type="common">Lettuce bottom rot fungus</name>
    <name type="synonym">Rhizoctonia solani</name>
    <dbReference type="NCBI Taxonomy" id="1108050"/>
    <lineage>
        <taxon>Eukaryota</taxon>
        <taxon>Fungi</taxon>
        <taxon>Dikarya</taxon>
        <taxon>Basidiomycota</taxon>
        <taxon>Agaricomycotina</taxon>
        <taxon>Agaricomycetes</taxon>
        <taxon>Cantharellales</taxon>
        <taxon>Ceratobasidiaceae</taxon>
        <taxon>Rhizoctonia</taxon>
        <taxon>Rhizoctonia solani AG-1</taxon>
    </lineage>
</organism>
<comment type="caution">
    <text evidence="2">The sequence shown here is derived from an EMBL/GenBank/DDBJ whole genome shotgun (WGS) entry which is preliminary data.</text>
</comment>
<evidence type="ECO:0000259" key="1">
    <source>
        <dbReference type="Pfam" id="PF12708"/>
    </source>
</evidence>
<dbReference type="AlphaFoldDB" id="M5CCG0"/>
<dbReference type="Proteomes" id="UP000012065">
    <property type="component" value="Unassembled WGS sequence"/>
</dbReference>
<protein>
    <recommendedName>
        <fullName evidence="1">Rhamnogalacturonase A/B/Epimerase-like pectate lyase domain-containing protein</fullName>
    </recommendedName>
</protein>
<dbReference type="Gene3D" id="2.160.20.10">
    <property type="entry name" value="Single-stranded right-handed beta-helix, Pectin lyase-like"/>
    <property type="match status" value="1"/>
</dbReference>
<accession>M5CCG0</accession>
<name>M5CCG0_THACB</name>
<feature type="domain" description="Rhamnogalacturonase A/B/Epimerase-like pectate lyase" evidence="1">
    <location>
        <begin position="16"/>
        <end position="115"/>
    </location>
</feature>
<gene>
    <name evidence="2" type="primary">EXG1</name>
    <name evidence="2" type="ORF">BN14_07630</name>
</gene>
<reference evidence="2 3" key="1">
    <citation type="journal article" date="2013" name="J. Biotechnol.">
        <title>Establishment and interpretation of the genome sequence of the phytopathogenic fungus Rhizoctonia solani AG1-IB isolate 7/3/14.</title>
        <authorList>
            <person name="Wibberg D.W."/>
            <person name="Jelonek L.J."/>
            <person name="Rupp O.R."/>
            <person name="Hennig M.H."/>
            <person name="Eikmeyer F.E."/>
            <person name="Goesmann A.G."/>
            <person name="Hartmann A.H."/>
            <person name="Borriss R.B."/>
            <person name="Grosch R.G."/>
            <person name="Puehler A.P."/>
            <person name="Schlueter A.S."/>
        </authorList>
    </citation>
    <scope>NUCLEOTIDE SEQUENCE [LARGE SCALE GENOMIC DNA]</scope>
    <source>
        <strain evidence="3">AG1-IB / isolate 7/3/14</strain>
    </source>
</reference>
<sequence length="136" mass="15295">MELRVTGRQTTPRLSSALSPKEVVVAKGKYLISKPIAAYYYSSIVGNPKDLPVLIASDNFNNGSDGSVLDANPYTPEGNNWYINQNNFFRSIRNFVIDTRQAPHNATVRGVHWQRKDLASDYPNESSDRDVQAIRH</sequence>
<dbReference type="InterPro" id="IPR012334">
    <property type="entry name" value="Pectin_lyas_fold"/>
</dbReference>
<dbReference type="InterPro" id="IPR011050">
    <property type="entry name" value="Pectin_lyase_fold/virulence"/>
</dbReference>
<dbReference type="SUPFAM" id="SSF51126">
    <property type="entry name" value="Pectin lyase-like"/>
    <property type="match status" value="1"/>
</dbReference>